<proteinExistence type="predicted"/>
<gene>
    <name evidence="2" type="ORF">QNM18_10120</name>
</gene>
<keyword evidence="1" id="KW-0732">Signal</keyword>
<reference evidence="2 3" key="1">
    <citation type="submission" date="2023-05" db="EMBL/GenBank/DDBJ databases">
        <title>Pseudoalteromonas ardens sp. nov., Pseudoalteromonas obscura sp. nov., and Pseudoalteromonas umbrosa sp. nov., isolated from the coral Montipora capitata.</title>
        <authorList>
            <person name="Thomas E.M."/>
            <person name="Smith E.M."/>
            <person name="Papke E."/>
            <person name="Shlafstein M.D."/>
            <person name="Oline D.K."/>
            <person name="Videau P."/>
            <person name="Saw J.H."/>
            <person name="Strangman W.K."/>
            <person name="Ushijima B."/>
        </authorList>
    </citation>
    <scope>NUCLEOTIDE SEQUENCE [LARGE SCALE GENOMIC DNA]</scope>
    <source>
        <strain evidence="2 3">P94</strain>
    </source>
</reference>
<keyword evidence="3" id="KW-1185">Reference proteome</keyword>
<accession>A0ABT7EK26</accession>
<organism evidence="2 3">
    <name type="scientific">Pseudoalteromonas obscura</name>
    <dbReference type="NCBI Taxonomy" id="3048491"/>
    <lineage>
        <taxon>Bacteria</taxon>
        <taxon>Pseudomonadati</taxon>
        <taxon>Pseudomonadota</taxon>
        <taxon>Gammaproteobacteria</taxon>
        <taxon>Alteromonadales</taxon>
        <taxon>Pseudoalteromonadaceae</taxon>
        <taxon>Pseudoalteromonas</taxon>
    </lineage>
</organism>
<dbReference type="EMBL" id="JASJUT010000003">
    <property type="protein sequence ID" value="MDK2595399.1"/>
    <property type="molecule type" value="Genomic_DNA"/>
</dbReference>
<sequence>MKRYIFICSGLVIFMLYMSTASATQYSGLDGWLDLISDFITDFWAFFDTDVPEFVIRFYAWAIEWITLLKLKLEIQSIQFAWLVAKQILENFQVGSRIVSAASALPVDMQSALLDMRIFDGFNLIINAYVARYVMRFI</sequence>
<dbReference type="Proteomes" id="UP001231915">
    <property type="component" value="Unassembled WGS sequence"/>
</dbReference>
<name>A0ABT7EK26_9GAMM</name>
<evidence type="ECO:0000256" key="1">
    <source>
        <dbReference type="SAM" id="SignalP"/>
    </source>
</evidence>
<feature type="chain" id="PRO_5046272566" evidence="1">
    <location>
        <begin position="24"/>
        <end position="138"/>
    </location>
</feature>
<comment type="caution">
    <text evidence="2">The sequence shown here is derived from an EMBL/GenBank/DDBJ whole genome shotgun (WGS) entry which is preliminary data.</text>
</comment>
<evidence type="ECO:0000313" key="2">
    <source>
        <dbReference type="EMBL" id="MDK2595399.1"/>
    </source>
</evidence>
<evidence type="ECO:0000313" key="3">
    <source>
        <dbReference type="Proteomes" id="UP001231915"/>
    </source>
</evidence>
<protein>
    <submittedName>
        <fullName evidence="2">DUF2523 family protein</fullName>
    </submittedName>
</protein>
<feature type="signal peptide" evidence="1">
    <location>
        <begin position="1"/>
        <end position="23"/>
    </location>
</feature>
<dbReference type="RefSeq" id="WP_284137109.1">
    <property type="nucleotide sequence ID" value="NZ_JASJUT010000003.1"/>
</dbReference>
<dbReference type="InterPro" id="IPR019670">
    <property type="entry name" value="DUF2523"/>
</dbReference>
<dbReference type="Pfam" id="PF10734">
    <property type="entry name" value="DUF2523"/>
    <property type="match status" value="1"/>
</dbReference>